<dbReference type="AlphaFoldDB" id="A0A165DZH9"/>
<keyword evidence="1" id="KW-1133">Transmembrane helix</keyword>
<dbReference type="Proteomes" id="UP000076842">
    <property type="component" value="Unassembled WGS sequence"/>
</dbReference>
<evidence type="ECO:0000256" key="1">
    <source>
        <dbReference type="SAM" id="Phobius"/>
    </source>
</evidence>
<dbReference type="STRING" id="1353952.A0A165DZH9"/>
<dbReference type="OrthoDB" id="3357029at2759"/>
<keyword evidence="1" id="KW-0812">Transmembrane</keyword>
<organism evidence="2 3">
    <name type="scientific">Calocera cornea HHB12733</name>
    <dbReference type="NCBI Taxonomy" id="1353952"/>
    <lineage>
        <taxon>Eukaryota</taxon>
        <taxon>Fungi</taxon>
        <taxon>Dikarya</taxon>
        <taxon>Basidiomycota</taxon>
        <taxon>Agaricomycotina</taxon>
        <taxon>Dacrymycetes</taxon>
        <taxon>Dacrymycetales</taxon>
        <taxon>Dacrymycetaceae</taxon>
        <taxon>Calocera</taxon>
    </lineage>
</organism>
<gene>
    <name evidence="2" type="ORF">CALCODRAFT_519806</name>
</gene>
<keyword evidence="1" id="KW-0472">Membrane</keyword>
<protein>
    <submittedName>
        <fullName evidence="2">Uncharacterized protein</fullName>
    </submittedName>
</protein>
<name>A0A165DZH9_9BASI</name>
<reference evidence="2 3" key="1">
    <citation type="journal article" date="2016" name="Mol. Biol. Evol.">
        <title>Comparative Genomics of Early-Diverging Mushroom-Forming Fungi Provides Insights into the Origins of Lignocellulose Decay Capabilities.</title>
        <authorList>
            <person name="Nagy L.G."/>
            <person name="Riley R."/>
            <person name="Tritt A."/>
            <person name="Adam C."/>
            <person name="Daum C."/>
            <person name="Floudas D."/>
            <person name="Sun H."/>
            <person name="Yadav J.S."/>
            <person name="Pangilinan J."/>
            <person name="Larsson K.H."/>
            <person name="Matsuura K."/>
            <person name="Barry K."/>
            <person name="Labutti K."/>
            <person name="Kuo R."/>
            <person name="Ohm R.A."/>
            <person name="Bhattacharya S.S."/>
            <person name="Shirouzu T."/>
            <person name="Yoshinaga Y."/>
            <person name="Martin F.M."/>
            <person name="Grigoriev I.V."/>
            <person name="Hibbett D.S."/>
        </authorList>
    </citation>
    <scope>NUCLEOTIDE SEQUENCE [LARGE SCALE GENOMIC DNA]</scope>
    <source>
        <strain evidence="2 3">HHB12733</strain>
    </source>
</reference>
<proteinExistence type="predicted"/>
<dbReference type="InParanoid" id="A0A165DZH9"/>
<feature type="transmembrane region" description="Helical" evidence="1">
    <location>
        <begin position="261"/>
        <end position="284"/>
    </location>
</feature>
<keyword evidence="3" id="KW-1185">Reference proteome</keyword>
<evidence type="ECO:0000313" key="3">
    <source>
        <dbReference type="Proteomes" id="UP000076842"/>
    </source>
</evidence>
<sequence>MAIAVPKQINGNYSFTAPSFGVRASCAAFTSNCTLQNGSNIAGVHNCTSAGYPDLPFFISATEGPGTNPNWPDNGIVLAHVGNLSMIGVGGGADLPHAMESSSVPYPNPVPMTLQLTWSTLSGGAAAGHFPPSCDAVGPWQSSTVLDGQVVLSACNLTWYNITIQQTKGLYVLLEEELSNPAFASVLWSPLVYQYATMHLENYLQSIAMSQNNTDTLMDILGAELARQAMSMAAATFQPADTTSQATVGTKLLGRYPLAPVITMLVLLASSTIIFLVLAVWIVASSSSPVVETATNGDERPTVLELTQLRLTTPLALAAQLFAENPESSFQPGFVEMFEAEDTRTAVGIGLVERDGKQWFEVHNVLAELSKDEGTKRSNLDVGTHGV</sequence>
<dbReference type="EMBL" id="KV424028">
    <property type="protein sequence ID" value="KZT53801.1"/>
    <property type="molecule type" value="Genomic_DNA"/>
</dbReference>
<accession>A0A165DZH9</accession>
<evidence type="ECO:0000313" key="2">
    <source>
        <dbReference type="EMBL" id="KZT53801.1"/>
    </source>
</evidence>